<evidence type="ECO:0000313" key="2">
    <source>
        <dbReference type="Proteomes" id="UP001174677"/>
    </source>
</evidence>
<keyword evidence="2" id="KW-1185">Reference proteome</keyword>
<accession>A0ABQ9NBG8</accession>
<protein>
    <recommendedName>
        <fullName evidence="3">Succinate dehydrogenase subunit 6, mitochondrial</fullName>
    </recommendedName>
</protein>
<dbReference type="PANTHER" id="PTHR36708">
    <property type="entry name" value="SUCCINATE DEHYDROGENASE SUBUNIT 6, MITOCHONDRIAL"/>
    <property type="match status" value="1"/>
</dbReference>
<dbReference type="InterPro" id="IPR034574">
    <property type="entry name" value="SDH6"/>
</dbReference>
<sequence>MADGSESFFRKHWEGYKEFWGERFSILENYSRFIKRDKPLPSWSASDVEEFIASDPVNGPTLKTAREAANFGLAGSVIGAVSTAGVAWKYSRSLHGAGLSFLAGGVFGWTFGQEIANHWLQLYRLDTMAAQVKFMEWWEKKCEGRERDLLRLVTKSQVVGLCLPRGEELVSGS</sequence>
<evidence type="ECO:0008006" key="3">
    <source>
        <dbReference type="Google" id="ProtNLM"/>
    </source>
</evidence>
<dbReference type="EMBL" id="JARPOI010000001">
    <property type="protein sequence ID" value="KAJ9189133.1"/>
    <property type="molecule type" value="Genomic_DNA"/>
</dbReference>
<comment type="caution">
    <text evidence="1">The sequence shown here is derived from an EMBL/GenBank/DDBJ whole genome shotgun (WGS) entry which is preliminary data.</text>
</comment>
<dbReference type="PANTHER" id="PTHR36708:SF1">
    <property type="entry name" value="SUCCINATE DEHYDROGENASE SUBUNIT 6, MITOCHONDRIAL"/>
    <property type="match status" value="1"/>
</dbReference>
<evidence type="ECO:0000313" key="1">
    <source>
        <dbReference type="EMBL" id="KAJ9189133.1"/>
    </source>
</evidence>
<gene>
    <name evidence="1" type="ORF">P3X46_000463</name>
</gene>
<proteinExistence type="predicted"/>
<name>A0ABQ9NBG8_HEVBR</name>
<reference evidence="1" key="1">
    <citation type="journal article" date="2023" name="Plant Biotechnol. J.">
        <title>Chromosome-level wild Hevea brasiliensis genome provides new tools for genomic-assisted breeding and valuable loci to elevate rubber yield.</title>
        <authorList>
            <person name="Cheng H."/>
            <person name="Song X."/>
            <person name="Hu Y."/>
            <person name="Wu T."/>
            <person name="Yang Q."/>
            <person name="An Z."/>
            <person name="Feng S."/>
            <person name="Deng Z."/>
            <person name="Wu W."/>
            <person name="Zeng X."/>
            <person name="Tu M."/>
            <person name="Wang X."/>
            <person name="Huang H."/>
        </authorList>
    </citation>
    <scope>NUCLEOTIDE SEQUENCE</scope>
    <source>
        <strain evidence="1">MT/VB/25A 57/8</strain>
    </source>
</reference>
<organism evidence="1 2">
    <name type="scientific">Hevea brasiliensis</name>
    <name type="common">Para rubber tree</name>
    <name type="synonym">Siphonia brasiliensis</name>
    <dbReference type="NCBI Taxonomy" id="3981"/>
    <lineage>
        <taxon>Eukaryota</taxon>
        <taxon>Viridiplantae</taxon>
        <taxon>Streptophyta</taxon>
        <taxon>Embryophyta</taxon>
        <taxon>Tracheophyta</taxon>
        <taxon>Spermatophyta</taxon>
        <taxon>Magnoliopsida</taxon>
        <taxon>eudicotyledons</taxon>
        <taxon>Gunneridae</taxon>
        <taxon>Pentapetalae</taxon>
        <taxon>rosids</taxon>
        <taxon>fabids</taxon>
        <taxon>Malpighiales</taxon>
        <taxon>Euphorbiaceae</taxon>
        <taxon>Crotonoideae</taxon>
        <taxon>Micrandreae</taxon>
        <taxon>Hevea</taxon>
    </lineage>
</organism>
<dbReference type="Proteomes" id="UP001174677">
    <property type="component" value="Chromosome 1"/>
</dbReference>